<dbReference type="PANTHER" id="PTHR18968:SF13">
    <property type="entry name" value="ACETOLACTATE SYNTHASE CATALYTIC SUBUNIT, MITOCHONDRIAL"/>
    <property type="match status" value="1"/>
</dbReference>
<dbReference type="GO" id="GO:0000287">
    <property type="term" value="F:magnesium ion binding"/>
    <property type="evidence" value="ECO:0007669"/>
    <property type="project" value="InterPro"/>
</dbReference>
<dbReference type="Gene3D" id="3.40.50.970">
    <property type="match status" value="1"/>
</dbReference>
<dbReference type="PROSITE" id="PS00187">
    <property type="entry name" value="TPP_ENZYMES"/>
    <property type="match status" value="1"/>
</dbReference>
<accession>X0TPS8</accession>
<dbReference type="GO" id="GO:0003984">
    <property type="term" value="F:acetolactate synthase activity"/>
    <property type="evidence" value="ECO:0007669"/>
    <property type="project" value="TreeGrafter"/>
</dbReference>
<dbReference type="GO" id="GO:0005948">
    <property type="term" value="C:acetolactate synthase complex"/>
    <property type="evidence" value="ECO:0007669"/>
    <property type="project" value="TreeGrafter"/>
</dbReference>
<dbReference type="AlphaFoldDB" id="X0TPS8"/>
<dbReference type="PANTHER" id="PTHR18968">
    <property type="entry name" value="THIAMINE PYROPHOSPHATE ENZYMES"/>
    <property type="match status" value="1"/>
</dbReference>
<comment type="similarity">
    <text evidence="2">Belongs to the TPP enzyme family.</text>
</comment>
<comment type="caution">
    <text evidence="5">The sequence shown here is derived from an EMBL/GenBank/DDBJ whole genome shotgun (WGS) entry which is preliminary data.</text>
</comment>
<gene>
    <name evidence="5" type="ORF">S01H1_19577</name>
</gene>
<evidence type="ECO:0000256" key="1">
    <source>
        <dbReference type="ARBA" id="ARBA00001964"/>
    </source>
</evidence>
<comment type="cofactor">
    <cofactor evidence="1">
        <name>thiamine diphosphate</name>
        <dbReference type="ChEBI" id="CHEBI:58937"/>
    </cofactor>
</comment>
<evidence type="ECO:0000256" key="2">
    <source>
        <dbReference type="ARBA" id="ARBA00007812"/>
    </source>
</evidence>
<dbReference type="InterPro" id="IPR000399">
    <property type="entry name" value="TPP-bd_CS"/>
</dbReference>
<dbReference type="GO" id="GO:0050660">
    <property type="term" value="F:flavin adenine dinucleotide binding"/>
    <property type="evidence" value="ECO:0007669"/>
    <property type="project" value="TreeGrafter"/>
</dbReference>
<dbReference type="InterPro" id="IPR045229">
    <property type="entry name" value="TPP_enz"/>
</dbReference>
<evidence type="ECO:0000259" key="4">
    <source>
        <dbReference type="Pfam" id="PF02775"/>
    </source>
</evidence>
<proteinExistence type="inferred from homology"/>
<feature type="non-terminal residue" evidence="5">
    <location>
        <position position="1"/>
    </location>
</feature>
<dbReference type="InterPro" id="IPR011766">
    <property type="entry name" value="TPP_enzyme_TPP-bd"/>
</dbReference>
<name>X0TPS8_9ZZZZ</name>
<dbReference type="Pfam" id="PF02775">
    <property type="entry name" value="TPP_enzyme_C"/>
    <property type="match status" value="1"/>
</dbReference>
<sequence>TFFSSGGLGTMGWGFPAAIGVKAARPDVPVVDIAGDGSFGMTENNLATCVEDDLPVIVVVLNNRILGMVAQWQRLFYGHRYKAVELGATPDFVKLAEAYGAVGVRPTTIPDFEEAVRQAVKDNVTTVIDVSIDPEENVFPMVPAGMGLTDIILEAGPAEKAQPPGSREKRELIVEVVR</sequence>
<keyword evidence="3" id="KW-0786">Thiamine pyrophosphate</keyword>
<evidence type="ECO:0000256" key="3">
    <source>
        <dbReference type="ARBA" id="ARBA00023052"/>
    </source>
</evidence>
<protein>
    <recommendedName>
        <fullName evidence="4">Thiamine pyrophosphate enzyme TPP-binding domain-containing protein</fullName>
    </recommendedName>
</protein>
<dbReference type="EMBL" id="BARS01010589">
    <property type="protein sequence ID" value="GAF95259.1"/>
    <property type="molecule type" value="Genomic_DNA"/>
</dbReference>
<dbReference type="SUPFAM" id="SSF52518">
    <property type="entry name" value="Thiamin diphosphate-binding fold (THDP-binding)"/>
    <property type="match status" value="1"/>
</dbReference>
<evidence type="ECO:0000313" key="5">
    <source>
        <dbReference type="EMBL" id="GAF95259.1"/>
    </source>
</evidence>
<dbReference type="InterPro" id="IPR029061">
    <property type="entry name" value="THDP-binding"/>
</dbReference>
<reference evidence="5" key="1">
    <citation type="journal article" date="2014" name="Front. Microbiol.">
        <title>High frequency of phylogenetically diverse reductive dehalogenase-homologous genes in deep subseafloor sedimentary metagenomes.</title>
        <authorList>
            <person name="Kawai M."/>
            <person name="Futagami T."/>
            <person name="Toyoda A."/>
            <person name="Takaki Y."/>
            <person name="Nishi S."/>
            <person name="Hori S."/>
            <person name="Arai W."/>
            <person name="Tsubouchi T."/>
            <person name="Morono Y."/>
            <person name="Uchiyama I."/>
            <person name="Ito T."/>
            <person name="Fujiyama A."/>
            <person name="Inagaki F."/>
            <person name="Takami H."/>
        </authorList>
    </citation>
    <scope>NUCLEOTIDE SEQUENCE</scope>
    <source>
        <strain evidence="5">Expedition CK06-06</strain>
    </source>
</reference>
<dbReference type="GO" id="GO:0009097">
    <property type="term" value="P:isoleucine biosynthetic process"/>
    <property type="evidence" value="ECO:0007669"/>
    <property type="project" value="TreeGrafter"/>
</dbReference>
<dbReference type="GO" id="GO:0030976">
    <property type="term" value="F:thiamine pyrophosphate binding"/>
    <property type="evidence" value="ECO:0007669"/>
    <property type="project" value="InterPro"/>
</dbReference>
<organism evidence="5">
    <name type="scientific">marine sediment metagenome</name>
    <dbReference type="NCBI Taxonomy" id="412755"/>
    <lineage>
        <taxon>unclassified sequences</taxon>
        <taxon>metagenomes</taxon>
        <taxon>ecological metagenomes</taxon>
    </lineage>
</organism>
<feature type="domain" description="Thiamine pyrophosphate enzyme TPP-binding" evidence="4">
    <location>
        <begin position="1"/>
        <end position="130"/>
    </location>
</feature>
<dbReference type="GO" id="GO:0009099">
    <property type="term" value="P:L-valine biosynthetic process"/>
    <property type="evidence" value="ECO:0007669"/>
    <property type="project" value="TreeGrafter"/>
</dbReference>